<keyword evidence="2" id="KW-1185">Reference proteome</keyword>
<name>A0A1M5PVN3_9FIRM</name>
<dbReference type="Gene3D" id="2.40.10.270">
    <property type="entry name" value="Bacteriophage SPP1 head-tail adaptor protein"/>
    <property type="match status" value="1"/>
</dbReference>
<proteinExistence type="predicted"/>
<evidence type="ECO:0000313" key="2">
    <source>
        <dbReference type="Proteomes" id="UP000242520"/>
    </source>
</evidence>
<protein>
    <submittedName>
        <fullName evidence="1">Phage head-tail adaptor, putative, SPP1 family</fullName>
    </submittedName>
</protein>
<dbReference type="RefSeq" id="WP_072723575.1">
    <property type="nucleotide sequence ID" value="NZ_FQXH01000007.1"/>
</dbReference>
<dbReference type="STRING" id="1123350.SAMN02744040_00634"/>
<dbReference type="InterPro" id="IPR008767">
    <property type="entry name" value="Phage_SPP1_head-tail_adaptor"/>
</dbReference>
<dbReference type="OrthoDB" id="9808209at2"/>
<dbReference type="InterPro" id="IPR038666">
    <property type="entry name" value="SSP1_head-tail_sf"/>
</dbReference>
<dbReference type="AlphaFoldDB" id="A0A1M5PVN3"/>
<accession>A0A1M5PVN3</accession>
<dbReference type="EMBL" id="FQXH01000007">
    <property type="protein sequence ID" value="SHH05935.1"/>
    <property type="molecule type" value="Genomic_DNA"/>
</dbReference>
<dbReference type="Pfam" id="PF05521">
    <property type="entry name" value="Phage_HCP"/>
    <property type="match status" value="1"/>
</dbReference>
<evidence type="ECO:0000313" key="1">
    <source>
        <dbReference type="EMBL" id="SHH05935.1"/>
    </source>
</evidence>
<dbReference type="Proteomes" id="UP000242520">
    <property type="component" value="Unassembled WGS sequence"/>
</dbReference>
<gene>
    <name evidence="1" type="ORF">SAMN02744040_00634</name>
</gene>
<dbReference type="NCBIfam" id="TIGR01563">
    <property type="entry name" value="gp16_SPP1"/>
    <property type="match status" value="1"/>
</dbReference>
<sequence length="111" mass="13114">MDIKIGELNKRISIVEIQQMQDEYGFATEQETEVCKCWAKVSNMSGREVFKAGADYSKVKIRFLIRYRKDIKLNTDMKIRFNNKLYNIVYINNYNFNNKFVELIAEVVNNG</sequence>
<reference evidence="2" key="1">
    <citation type="submission" date="2016-11" db="EMBL/GenBank/DDBJ databases">
        <authorList>
            <person name="Varghese N."/>
            <person name="Submissions S."/>
        </authorList>
    </citation>
    <scope>NUCLEOTIDE SEQUENCE [LARGE SCALE GENOMIC DNA]</scope>
    <source>
        <strain evidence="2">DSM 15285</strain>
    </source>
</reference>
<organism evidence="1 2">
    <name type="scientific">Tepidibacter thalassicus DSM 15285</name>
    <dbReference type="NCBI Taxonomy" id="1123350"/>
    <lineage>
        <taxon>Bacteria</taxon>
        <taxon>Bacillati</taxon>
        <taxon>Bacillota</taxon>
        <taxon>Clostridia</taxon>
        <taxon>Peptostreptococcales</taxon>
        <taxon>Peptostreptococcaceae</taxon>
        <taxon>Tepidibacter</taxon>
    </lineage>
</organism>